<accession>A0AAV4UEY6</accession>
<sequence>MTQILLHFGSVSHPFQQHTLEDHRLACSTVPIREGDSNPPSFSLPVSCSRFGGEGSFAERVSNVKDGRSDGVRGRPPAESSARGGAGSVAPSLRGDEVRRYRGMDERHRQQSFLYMQPHLVNVLILQLMQGSFCDMKLCKYFAAKYGPDHRLSLAGGVPLLSWPLLQLKPPHEHSL</sequence>
<dbReference type="AlphaFoldDB" id="A0AAV4UEY6"/>
<feature type="region of interest" description="Disordered" evidence="1">
    <location>
        <begin position="64"/>
        <end position="96"/>
    </location>
</feature>
<dbReference type="EMBL" id="BPLQ01011198">
    <property type="protein sequence ID" value="GIY56382.1"/>
    <property type="molecule type" value="Genomic_DNA"/>
</dbReference>
<evidence type="ECO:0000313" key="2">
    <source>
        <dbReference type="EMBL" id="GIY56382.1"/>
    </source>
</evidence>
<dbReference type="Proteomes" id="UP001054837">
    <property type="component" value="Unassembled WGS sequence"/>
</dbReference>
<evidence type="ECO:0000313" key="3">
    <source>
        <dbReference type="Proteomes" id="UP001054837"/>
    </source>
</evidence>
<comment type="caution">
    <text evidence="2">The sequence shown here is derived from an EMBL/GenBank/DDBJ whole genome shotgun (WGS) entry which is preliminary data.</text>
</comment>
<proteinExistence type="predicted"/>
<protein>
    <submittedName>
        <fullName evidence="2">Uncharacterized protein</fullName>
    </submittedName>
</protein>
<reference evidence="2 3" key="1">
    <citation type="submission" date="2021-06" db="EMBL/GenBank/DDBJ databases">
        <title>Caerostris darwini draft genome.</title>
        <authorList>
            <person name="Kono N."/>
            <person name="Arakawa K."/>
        </authorList>
    </citation>
    <scope>NUCLEOTIDE SEQUENCE [LARGE SCALE GENOMIC DNA]</scope>
</reference>
<keyword evidence="3" id="KW-1185">Reference proteome</keyword>
<organism evidence="2 3">
    <name type="scientific">Caerostris darwini</name>
    <dbReference type="NCBI Taxonomy" id="1538125"/>
    <lineage>
        <taxon>Eukaryota</taxon>
        <taxon>Metazoa</taxon>
        <taxon>Ecdysozoa</taxon>
        <taxon>Arthropoda</taxon>
        <taxon>Chelicerata</taxon>
        <taxon>Arachnida</taxon>
        <taxon>Araneae</taxon>
        <taxon>Araneomorphae</taxon>
        <taxon>Entelegynae</taxon>
        <taxon>Araneoidea</taxon>
        <taxon>Araneidae</taxon>
        <taxon>Caerostris</taxon>
    </lineage>
</organism>
<name>A0AAV4UEY6_9ARAC</name>
<evidence type="ECO:0000256" key="1">
    <source>
        <dbReference type="SAM" id="MobiDB-lite"/>
    </source>
</evidence>
<feature type="compositionally biased region" description="Basic and acidic residues" evidence="1">
    <location>
        <begin position="64"/>
        <end position="73"/>
    </location>
</feature>
<gene>
    <name evidence="2" type="ORF">CDAR_62361</name>
</gene>